<evidence type="ECO:0000259" key="2">
    <source>
        <dbReference type="Pfam" id="PF01926"/>
    </source>
</evidence>
<evidence type="ECO:0000256" key="1">
    <source>
        <dbReference type="SAM" id="MobiDB-lite"/>
    </source>
</evidence>
<dbReference type="InterPro" id="IPR006073">
    <property type="entry name" value="GTP-bd"/>
</dbReference>
<dbReference type="Gene3D" id="3.40.50.300">
    <property type="entry name" value="P-loop containing nucleotide triphosphate hydrolases"/>
    <property type="match status" value="1"/>
</dbReference>
<keyword evidence="5" id="KW-1185">Reference proteome</keyword>
<dbReference type="Pfam" id="PF01926">
    <property type="entry name" value="MMR_HSR1"/>
    <property type="match status" value="1"/>
</dbReference>
<dbReference type="KEGG" id="bsed:DN745_04120"/>
<dbReference type="InterPro" id="IPR040576">
    <property type="entry name" value="DLP_helical"/>
</dbReference>
<evidence type="ECO:0000313" key="5">
    <source>
        <dbReference type="Proteomes" id="UP000249799"/>
    </source>
</evidence>
<sequence length="579" mass="62653">MKHHASLEIIELSRKANRLLGEAHEILASEPSDKVAGFGELFPKTVGESGVPKVVVAGQYSAGKSTLLKALTGIDAIAVGAAITTDKPQTYAWEGIELVDTPGIETSIRPDHDALSYKEIAAADLILYVISNELMDEHIAQNFRKLAIEQEKAHKMMLVVNKMDRHALGNVPEAREVVLGELNEVLAPYSTDDIPVAFVAAELAISAQAEADEELASFDWEDSNFEGFHAQLDAFISQRKLAGQYTSALHQLQHALLKTRAALSTDDPTVSGLEEMLLQRRKRLVDGKLRIEQQARAQVREAASDIRQTGTQMASQLTMSGDAKEVKEKLSSAEASVETRSDKLAADLQQTLGEALESLEGDLAQLANSNFSKAVIARAVSELDQNVGLDTIDPALLNRITNAGDQLGSFGNWLVAQTPANAKGAPKPLKPGDASGNQLQDTVKFVGEKLGYKFKPMELVQWSKRLGTAGKVLTVAGPLVSMGAQAFADFQAAKQETELKQLRQGVRSGFNDAADELEMHFDAQTGTFVTQTVLAEIQKIDQQIEELRGGRKSENALVANVEDLLSRTRGLIREISAAG</sequence>
<feature type="compositionally biased region" description="Polar residues" evidence="1">
    <location>
        <begin position="306"/>
        <end position="319"/>
    </location>
</feature>
<dbReference type="RefSeq" id="WP_111332425.1">
    <property type="nucleotide sequence ID" value="NZ_CP030032.1"/>
</dbReference>
<dbReference type="InterPro" id="IPR027417">
    <property type="entry name" value="P-loop_NTPase"/>
</dbReference>
<feature type="domain" description="G" evidence="2">
    <location>
        <begin position="53"/>
        <end position="162"/>
    </location>
</feature>
<accession>A0A2Z4FIL0</accession>
<dbReference type="GO" id="GO:0005737">
    <property type="term" value="C:cytoplasm"/>
    <property type="evidence" value="ECO:0007669"/>
    <property type="project" value="TreeGrafter"/>
</dbReference>
<dbReference type="Pfam" id="PF18709">
    <property type="entry name" value="DLP_helical"/>
    <property type="match status" value="1"/>
</dbReference>
<dbReference type="PANTHER" id="PTHR42714:SF6">
    <property type="entry name" value="TRANSLATION INITIATION FACTOR IF-2"/>
    <property type="match status" value="1"/>
</dbReference>
<dbReference type="GO" id="GO:0005525">
    <property type="term" value="F:GTP binding"/>
    <property type="evidence" value="ECO:0007669"/>
    <property type="project" value="InterPro"/>
</dbReference>
<feature type="domain" description="Dynamin-like helical" evidence="3">
    <location>
        <begin position="441"/>
        <end position="548"/>
    </location>
</feature>
<name>A0A2Z4FIL0_9DELT</name>
<gene>
    <name evidence="4" type="ORF">DN745_04120</name>
</gene>
<dbReference type="OrthoDB" id="6197209at2"/>
<dbReference type="Proteomes" id="UP000249799">
    <property type="component" value="Chromosome"/>
</dbReference>
<dbReference type="EMBL" id="CP030032">
    <property type="protein sequence ID" value="AWV88564.1"/>
    <property type="molecule type" value="Genomic_DNA"/>
</dbReference>
<dbReference type="SUPFAM" id="SSF52540">
    <property type="entry name" value="P-loop containing nucleoside triphosphate hydrolases"/>
    <property type="match status" value="1"/>
</dbReference>
<organism evidence="4 5">
    <name type="scientific">Bradymonas sediminis</name>
    <dbReference type="NCBI Taxonomy" id="1548548"/>
    <lineage>
        <taxon>Bacteria</taxon>
        <taxon>Deltaproteobacteria</taxon>
        <taxon>Bradymonadales</taxon>
        <taxon>Bradymonadaceae</taxon>
        <taxon>Bradymonas</taxon>
    </lineage>
</organism>
<dbReference type="PANTHER" id="PTHR42714">
    <property type="entry name" value="TRNA MODIFICATION GTPASE GTPBP3"/>
    <property type="match status" value="1"/>
</dbReference>
<evidence type="ECO:0000313" key="4">
    <source>
        <dbReference type="EMBL" id="AWV88564.1"/>
    </source>
</evidence>
<dbReference type="AlphaFoldDB" id="A0A2Z4FIL0"/>
<protein>
    <submittedName>
        <fullName evidence="4">Uncharacterized protein</fullName>
    </submittedName>
</protein>
<dbReference type="GO" id="GO:0030488">
    <property type="term" value="P:tRNA methylation"/>
    <property type="evidence" value="ECO:0007669"/>
    <property type="project" value="TreeGrafter"/>
</dbReference>
<reference evidence="4 5" key="1">
    <citation type="submission" date="2018-06" db="EMBL/GenBank/DDBJ databases">
        <title>Lujinxingia sediminis gen. nov. sp. nov., a new facultative anaerobic member of the class Deltaproteobacteria, and proposal of Lujinxingaceae fam. nov.</title>
        <authorList>
            <person name="Guo L.-Y."/>
            <person name="Li C.-M."/>
            <person name="Wang S."/>
            <person name="Du Z.-J."/>
        </authorList>
    </citation>
    <scope>NUCLEOTIDE SEQUENCE [LARGE SCALE GENOMIC DNA]</scope>
    <source>
        <strain evidence="4 5">FA350</strain>
    </source>
</reference>
<feature type="region of interest" description="Disordered" evidence="1">
    <location>
        <begin position="302"/>
        <end position="321"/>
    </location>
</feature>
<proteinExistence type="predicted"/>
<dbReference type="GO" id="GO:0002098">
    <property type="term" value="P:tRNA wobble uridine modification"/>
    <property type="evidence" value="ECO:0007669"/>
    <property type="project" value="TreeGrafter"/>
</dbReference>
<evidence type="ECO:0000259" key="3">
    <source>
        <dbReference type="Pfam" id="PF18709"/>
    </source>
</evidence>